<dbReference type="PROSITE" id="PS51205">
    <property type="entry name" value="VPS9"/>
    <property type="match status" value="1"/>
</dbReference>
<feature type="compositionally biased region" description="Polar residues" evidence="1">
    <location>
        <begin position="977"/>
        <end position="992"/>
    </location>
</feature>
<dbReference type="Pfam" id="PF02204">
    <property type="entry name" value="VPS9"/>
    <property type="match status" value="1"/>
</dbReference>
<dbReference type="SMART" id="SM00167">
    <property type="entry name" value="VPS9"/>
    <property type="match status" value="1"/>
</dbReference>
<dbReference type="GO" id="GO:0005770">
    <property type="term" value="C:late endosome"/>
    <property type="evidence" value="ECO:0007669"/>
    <property type="project" value="TreeGrafter"/>
</dbReference>
<dbReference type="GO" id="GO:0097422">
    <property type="term" value="C:tubular endosome"/>
    <property type="evidence" value="ECO:0007669"/>
    <property type="project" value="TreeGrafter"/>
</dbReference>
<dbReference type="EMBL" id="CACRXK020000662">
    <property type="protein sequence ID" value="CAB3983829.1"/>
    <property type="molecule type" value="Genomic_DNA"/>
</dbReference>
<dbReference type="CDD" id="cd22885">
    <property type="entry name" value="ANKRD27_zf1"/>
    <property type="match status" value="1"/>
</dbReference>
<dbReference type="GO" id="GO:0030133">
    <property type="term" value="C:transport vesicle"/>
    <property type="evidence" value="ECO:0007669"/>
    <property type="project" value="TreeGrafter"/>
</dbReference>
<dbReference type="InterPro" id="IPR036770">
    <property type="entry name" value="Ankyrin_rpt-contain_sf"/>
</dbReference>
<dbReference type="Pfam" id="PF12796">
    <property type="entry name" value="Ank_2"/>
    <property type="match status" value="2"/>
</dbReference>
<dbReference type="SUPFAM" id="SSF109993">
    <property type="entry name" value="VPS9 domain"/>
    <property type="match status" value="1"/>
</dbReference>
<dbReference type="Proteomes" id="UP001152795">
    <property type="component" value="Unassembled WGS sequence"/>
</dbReference>
<dbReference type="SUPFAM" id="SSF48403">
    <property type="entry name" value="Ankyrin repeat"/>
    <property type="match status" value="2"/>
</dbReference>
<accession>A0A6S7G4K4</accession>
<gene>
    <name evidence="2" type="ORF">PACLA_8A010211</name>
</gene>
<dbReference type="InterPro" id="IPR051248">
    <property type="entry name" value="UPF0507/Ank_repeat_27"/>
</dbReference>
<sequence length="1128" mass="127053">MAAGYDENVLDNPFFKALKGKYNKIYEDSSAKRLTICVPRYGSLGRPVPTLQDIENHILISVPGTEKTFETLNKREVIVDGHLLRTSSGFHDVRQVEILFEETFFNANKESFSILCIERPLEGGNGFSANALGPLESIHDCIEFLWPPYGVPYTSKHQVDRYLESFLSSWSVEFSHLGTLMGSVISVLNKLFPMLMKESHLKKPAKSGNFTETTKLALETYVLDKLHPKLFSAICSLSSQKDAAFNKVVRNLSDIQLKDLGIKPSLRQNIPSARRTLSSLNNYTTPLEKFNCLKKTIVGVTMLKESKIQGQGKVLAVTADDLLPILECLVIKSDLPNWMANLTFLHNFRFSNRTYDEFRFYMSSFEAAVEYIRKSYRHDRRLDVSLKPKFLESSDTSSTFREMLARGNSVEEKYETPTHGPSPLEVFFQHVTNCHDSEVRKILNSSSTRVKLCHPLCSCDQCEKVLYRHRNDPEAVTVFSRDDLGRTALHIASDYGHTSTIHQLVQKGSVVNATDYHGSTPLHLACQRGHQQATMLLLHYTADILAQDNDGNAPIHLCSSNGHEECAKALVYFDLHNEDLDLNAGNKHGDTPLHLAARWGFENIVKLLLDNGALGDKRNKRNESPMDCAYNIQIKRLLGMDENAQYVIIQDSIVPSRVRPLSSSDVDKSKRIDPNQSQIEGFLKTVIEGDIRMVYHKLGLEDEWDADDDDETSVSPKEFAPSLCHPLCQCDKCRKYQQDITPSPYRKVDINSRGLDGKTALHLASLYGFEQIANVLLKHGAITNISDYNRKCTPLHLACQYNHPKIVSLLLQHHADIDCQDLRGNAPLHYCCQNGNMQPAIILIKNGATLSLVNERGNTPLHDAARWSCIDLVHLLLENDAPLNVRNVQGLIPLHMAKHDEIVKVLNEGTMMESHSSHEHFEPKTAETKWFETNYVSAKQNTPAENNIIATSPTKNTESNTYSDHVRNLPNSEELRSSLTRDSPEETQPSFFDRSSSELFLASSMTSSTSQPISGVPFPRKLPEITNRTDDVIDHRSVAIDRLKHVLEGIKYFDREAGLRRTETIDRSRPLVSPLLKLQFSIEHFDQSRLRKVSDHVGTDVEERAALDPVGINMEGRENVSNVQGGVG</sequence>
<dbReference type="PROSITE" id="PS50088">
    <property type="entry name" value="ANK_REPEAT"/>
    <property type="match status" value="7"/>
</dbReference>
<dbReference type="GO" id="GO:0043005">
    <property type="term" value="C:neuron projection"/>
    <property type="evidence" value="ECO:0007669"/>
    <property type="project" value="TreeGrafter"/>
</dbReference>
<dbReference type="PANTHER" id="PTHR24170:SF2">
    <property type="entry name" value="ANKYRIN REPEAT DOMAIN-CONTAINING PROTEIN 27"/>
    <property type="match status" value="1"/>
</dbReference>
<dbReference type="InterPro" id="IPR037191">
    <property type="entry name" value="VPS9_dom_sf"/>
</dbReference>
<dbReference type="OrthoDB" id="411646at2759"/>
<feature type="region of interest" description="Disordered" evidence="1">
    <location>
        <begin position="949"/>
        <end position="992"/>
    </location>
</feature>
<dbReference type="Gene3D" id="1.20.1050.80">
    <property type="entry name" value="VPS9 domain"/>
    <property type="match status" value="1"/>
</dbReference>
<comment type="caution">
    <text evidence="2">The sequence shown here is derived from an EMBL/GenBank/DDBJ whole genome shotgun (WGS) entry which is preliminary data.</text>
</comment>
<name>A0A6S7G4K4_PARCT</name>
<feature type="compositionally biased region" description="Polar residues" evidence="1">
    <location>
        <begin position="949"/>
        <end position="963"/>
    </location>
</feature>
<dbReference type="GO" id="GO:0005769">
    <property type="term" value="C:early endosome"/>
    <property type="evidence" value="ECO:0007669"/>
    <property type="project" value="TreeGrafter"/>
</dbReference>
<dbReference type="PROSITE" id="PS50297">
    <property type="entry name" value="ANK_REP_REGION"/>
    <property type="match status" value="7"/>
</dbReference>
<dbReference type="PRINTS" id="PR01415">
    <property type="entry name" value="ANKYRIN"/>
</dbReference>
<dbReference type="SMART" id="SM00248">
    <property type="entry name" value="ANK"/>
    <property type="match status" value="8"/>
</dbReference>
<dbReference type="GO" id="GO:0005085">
    <property type="term" value="F:guanyl-nucleotide exchange factor activity"/>
    <property type="evidence" value="ECO:0007669"/>
    <property type="project" value="TreeGrafter"/>
</dbReference>
<dbReference type="GO" id="GO:0048812">
    <property type="term" value="P:neuron projection morphogenesis"/>
    <property type="evidence" value="ECO:0007669"/>
    <property type="project" value="TreeGrafter"/>
</dbReference>
<keyword evidence="3" id="KW-1185">Reference proteome</keyword>
<dbReference type="CDD" id="cd22886">
    <property type="entry name" value="ANKRD27_zf2"/>
    <property type="match status" value="1"/>
</dbReference>
<dbReference type="GO" id="GO:0000149">
    <property type="term" value="F:SNARE binding"/>
    <property type="evidence" value="ECO:0007669"/>
    <property type="project" value="TreeGrafter"/>
</dbReference>
<dbReference type="PANTHER" id="PTHR24170">
    <property type="entry name" value="ANKYRIN REPEAT DOMAIN-CONTAINING PROTEIN 27"/>
    <property type="match status" value="1"/>
</dbReference>
<reference evidence="2" key="1">
    <citation type="submission" date="2020-04" db="EMBL/GenBank/DDBJ databases">
        <authorList>
            <person name="Alioto T."/>
            <person name="Alioto T."/>
            <person name="Gomez Garrido J."/>
        </authorList>
    </citation>
    <scope>NUCLEOTIDE SEQUENCE</scope>
    <source>
        <strain evidence="2">A484AB</strain>
    </source>
</reference>
<protein>
    <submittedName>
        <fullName evidence="2">Ankyrin repeat domain-containing 27 isoform X1</fullName>
    </submittedName>
</protein>
<dbReference type="Pfam" id="PF13637">
    <property type="entry name" value="Ank_4"/>
    <property type="match status" value="1"/>
</dbReference>
<evidence type="ECO:0000313" key="2">
    <source>
        <dbReference type="EMBL" id="CAB3983829.1"/>
    </source>
</evidence>
<dbReference type="Pfam" id="PF13857">
    <property type="entry name" value="Ank_5"/>
    <property type="match status" value="1"/>
</dbReference>
<evidence type="ECO:0000256" key="1">
    <source>
        <dbReference type="SAM" id="MobiDB-lite"/>
    </source>
</evidence>
<proteinExistence type="predicted"/>
<dbReference type="InterPro" id="IPR003123">
    <property type="entry name" value="VPS9"/>
</dbReference>
<dbReference type="InterPro" id="IPR002110">
    <property type="entry name" value="Ankyrin_rpt"/>
</dbReference>
<organism evidence="2 3">
    <name type="scientific">Paramuricea clavata</name>
    <name type="common">Red gorgonian</name>
    <name type="synonym">Violescent sea-whip</name>
    <dbReference type="NCBI Taxonomy" id="317549"/>
    <lineage>
        <taxon>Eukaryota</taxon>
        <taxon>Metazoa</taxon>
        <taxon>Cnidaria</taxon>
        <taxon>Anthozoa</taxon>
        <taxon>Octocorallia</taxon>
        <taxon>Malacalcyonacea</taxon>
        <taxon>Plexauridae</taxon>
        <taxon>Paramuricea</taxon>
    </lineage>
</organism>
<evidence type="ECO:0000313" key="3">
    <source>
        <dbReference type="Proteomes" id="UP001152795"/>
    </source>
</evidence>
<dbReference type="AlphaFoldDB" id="A0A6S7G4K4"/>
<dbReference type="GO" id="GO:0005886">
    <property type="term" value="C:plasma membrane"/>
    <property type="evidence" value="ECO:0007669"/>
    <property type="project" value="TreeGrafter"/>
</dbReference>
<dbReference type="Gene3D" id="1.25.40.20">
    <property type="entry name" value="Ankyrin repeat-containing domain"/>
    <property type="match status" value="3"/>
</dbReference>
<dbReference type="GO" id="GO:0045022">
    <property type="term" value="P:early endosome to late endosome transport"/>
    <property type="evidence" value="ECO:0007669"/>
    <property type="project" value="TreeGrafter"/>
</dbReference>